<dbReference type="GO" id="GO:0099620">
    <property type="term" value="F:UDP-4-amino-4-deoxy-L-arabinose aminotransferase"/>
    <property type="evidence" value="ECO:0007669"/>
    <property type="project" value="UniProtKB-EC"/>
</dbReference>
<dbReference type="InterPro" id="IPR015422">
    <property type="entry name" value="PyrdxlP-dep_Trfase_small"/>
</dbReference>
<dbReference type="SUPFAM" id="SSF53383">
    <property type="entry name" value="PLP-dependent transferases"/>
    <property type="match status" value="1"/>
</dbReference>
<feature type="modified residue" description="N6-(pyridoxal phosphate)lysine" evidence="5">
    <location>
        <position position="183"/>
    </location>
</feature>
<organism evidence="7 8">
    <name type="scientific">Desulfoglaeba alkanexedens ALDC</name>
    <dbReference type="NCBI Taxonomy" id="980445"/>
    <lineage>
        <taxon>Bacteria</taxon>
        <taxon>Pseudomonadati</taxon>
        <taxon>Thermodesulfobacteriota</taxon>
        <taxon>Syntrophobacteria</taxon>
        <taxon>Syntrophobacterales</taxon>
        <taxon>Syntrophobacteraceae</taxon>
        <taxon>Desulfoglaeba</taxon>
    </lineage>
</organism>
<comment type="cofactor">
    <cofactor evidence="1">
        <name>pyridoxal 5'-phosphate</name>
        <dbReference type="ChEBI" id="CHEBI:597326"/>
    </cofactor>
</comment>
<keyword evidence="8" id="KW-1185">Reference proteome</keyword>
<dbReference type="InterPro" id="IPR000653">
    <property type="entry name" value="DegT/StrS_aminotransferase"/>
</dbReference>
<dbReference type="PIRSF" id="PIRSF000390">
    <property type="entry name" value="PLP_StrS"/>
    <property type="match status" value="1"/>
</dbReference>
<reference evidence="7 8" key="2">
    <citation type="submission" date="2019-05" db="EMBL/GenBank/DDBJ databases">
        <authorList>
            <person name="Suflita J.M."/>
            <person name="Marks C.R."/>
        </authorList>
    </citation>
    <scope>NUCLEOTIDE SEQUENCE [LARGE SCALE GENOMIC DNA]</scope>
    <source>
        <strain evidence="7 8">ALDC</strain>
    </source>
</reference>
<proteinExistence type="inferred from homology"/>
<dbReference type="OrthoDB" id="9771070at2"/>
<evidence type="ECO:0000256" key="1">
    <source>
        <dbReference type="ARBA" id="ARBA00001933"/>
    </source>
</evidence>
<dbReference type="RefSeq" id="WP_137425617.1">
    <property type="nucleotide sequence ID" value="NZ_CP040098.1"/>
</dbReference>
<dbReference type="CDD" id="cd00616">
    <property type="entry name" value="AHBA_syn"/>
    <property type="match status" value="1"/>
</dbReference>
<dbReference type="Gene3D" id="3.90.1150.10">
    <property type="entry name" value="Aspartate Aminotransferase, domain 1"/>
    <property type="match status" value="1"/>
</dbReference>
<dbReference type="EMBL" id="CP040098">
    <property type="protein sequence ID" value="QCQ23338.1"/>
    <property type="molecule type" value="Genomic_DNA"/>
</dbReference>
<dbReference type="AlphaFoldDB" id="A0A4P8L5R0"/>
<evidence type="ECO:0000256" key="3">
    <source>
        <dbReference type="ARBA" id="ARBA00037999"/>
    </source>
</evidence>
<gene>
    <name evidence="7" type="primary">arnB</name>
    <name evidence="7" type="ORF">FDQ92_14870</name>
</gene>
<dbReference type="Proteomes" id="UP000298602">
    <property type="component" value="Chromosome"/>
</dbReference>
<evidence type="ECO:0000256" key="6">
    <source>
        <dbReference type="RuleBase" id="RU004508"/>
    </source>
</evidence>
<comment type="similarity">
    <text evidence="3 6">Belongs to the DegT/DnrJ/EryC1 family.</text>
</comment>
<feature type="active site" description="Proton acceptor" evidence="4">
    <location>
        <position position="183"/>
    </location>
</feature>
<name>A0A4P8L5R0_9BACT</name>
<dbReference type="InterPro" id="IPR015424">
    <property type="entry name" value="PyrdxlP-dep_Trfase"/>
</dbReference>
<reference evidence="7 8" key="1">
    <citation type="submission" date="2019-05" db="EMBL/GenBank/DDBJ databases">
        <title>The Complete Genome Sequence of the n-alkane-degrading Desulfoglaeba alkanexedens ALDC reveals multiple alkylsuccinate synthase gene clusters.</title>
        <authorList>
            <person name="Callaghan A.V."/>
            <person name="Davidova I.A."/>
            <person name="Duncan K.E."/>
            <person name="Morris B."/>
            <person name="McInerney M.J."/>
        </authorList>
    </citation>
    <scope>NUCLEOTIDE SEQUENCE [LARGE SCALE GENOMIC DNA]</scope>
    <source>
        <strain evidence="7 8">ALDC</strain>
    </source>
</reference>
<keyword evidence="7" id="KW-0032">Aminotransferase</keyword>
<dbReference type="GO" id="GO:0030170">
    <property type="term" value="F:pyridoxal phosphate binding"/>
    <property type="evidence" value="ECO:0007669"/>
    <property type="project" value="TreeGrafter"/>
</dbReference>
<evidence type="ECO:0000256" key="2">
    <source>
        <dbReference type="ARBA" id="ARBA00022898"/>
    </source>
</evidence>
<dbReference type="Gene3D" id="3.40.640.10">
    <property type="entry name" value="Type I PLP-dependent aspartate aminotransferase-like (Major domain)"/>
    <property type="match status" value="1"/>
</dbReference>
<dbReference type="PANTHER" id="PTHR30244">
    <property type="entry name" value="TRANSAMINASE"/>
    <property type="match status" value="1"/>
</dbReference>
<evidence type="ECO:0000256" key="4">
    <source>
        <dbReference type="PIRSR" id="PIRSR000390-1"/>
    </source>
</evidence>
<evidence type="ECO:0000256" key="5">
    <source>
        <dbReference type="PIRSR" id="PIRSR000390-2"/>
    </source>
</evidence>
<evidence type="ECO:0000313" key="8">
    <source>
        <dbReference type="Proteomes" id="UP000298602"/>
    </source>
</evidence>
<accession>A0A4P8L5R0</accession>
<dbReference type="FunFam" id="3.90.1150.10:FF:000030">
    <property type="entry name" value="UDP-4-amino-4-deoxy-L-arabinose--oxoglutarate aminotransferase"/>
    <property type="match status" value="1"/>
</dbReference>
<dbReference type="KEGG" id="dax:FDQ92_14870"/>
<dbReference type="GO" id="GO:0000271">
    <property type="term" value="P:polysaccharide biosynthetic process"/>
    <property type="evidence" value="ECO:0007669"/>
    <property type="project" value="TreeGrafter"/>
</dbReference>
<sequence length="382" mass="42411">MRTTFLPFSKPSISEAEIEAVAEVLRSGWITTGPKAAEFEEAFKAYCNAEGAVALCSGTAGMHLLLAAMGIGPGDEVITPSMTWVSTVNLITLAGATPVFADIERETLLVSAETVEPLITERTRLIIPVHFAGAAVDMDPLRQLSSAKNIPLVEDAAHAVGTQYRGERIGRRGTAIFSFHPIKNMTCGEGGMFCSDDPGLIEHIRRLKFHGLAKDAYDRNTQGRSPQAEVQEPGFKYNLTDMAAVLALGQLRRLDEFNRKRALLAHRYRELLANIDEIMPLAVPSYPMRHAWHLFVVRLDTKRVGMDRETFMAELKKRNIGTGIHFKAVHRQKYYHETLQLPEGALPNTEWNSDRIFSLPLFPDMTLNDVDEVVAAIKEVIA</sequence>
<dbReference type="EC" id="2.6.1.87" evidence="7"/>
<keyword evidence="2 5" id="KW-0663">Pyridoxal phosphate</keyword>
<protein>
    <submittedName>
        <fullName evidence="7">UDP-4-amino-4-deoxy-L-arabinose aminotransferase</fullName>
        <ecNumber evidence="7">2.6.1.87</ecNumber>
    </submittedName>
</protein>
<dbReference type="PANTHER" id="PTHR30244:SF34">
    <property type="entry name" value="DTDP-4-AMINO-4,6-DIDEOXYGALACTOSE TRANSAMINASE"/>
    <property type="match status" value="1"/>
</dbReference>
<evidence type="ECO:0000313" key="7">
    <source>
        <dbReference type="EMBL" id="QCQ23338.1"/>
    </source>
</evidence>
<dbReference type="InterPro" id="IPR015421">
    <property type="entry name" value="PyrdxlP-dep_Trfase_major"/>
</dbReference>
<keyword evidence="7" id="KW-0808">Transferase</keyword>
<dbReference type="Pfam" id="PF01041">
    <property type="entry name" value="DegT_DnrJ_EryC1"/>
    <property type="match status" value="1"/>
</dbReference>